<feature type="domain" description="Ig-like" evidence="12">
    <location>
        <begin position="238"/>
        <end position="330"/>
    </location>
</feature>
<keyword evidence="6" id="KW-1015">Disulfide bond</keyword>
<keyword evidence="8" id="KW-0393">Immunoglobulin domain</keyword>
<dbReference type="GO" id="GO:0001817">
    <property type="term" value="P:regulation of cytokine production"/>
    <property type="evidence" value="ECO:0007669"/>
    <property type="project" value="TreeGrafter"/>
</dbReference>
<organism evidence="13 14">
    <name type="scientific">Myripristis murdjan</name>
    <name type="common">pinecone soldierfish</name>
    <dbReference type="NCBI Taxonomy" id="586833"/>
    <lineage>
        <taxon>Eukaryota</taxon>
        <taxon>Metazoa</taxon>
        <taxon>Chordata</taxon>
        <taxon>Craniata</taxon>
        <taxon>Vertebrata</taxon>
        <taxon>Euteleostomi</taxon>
        <taxon>Actinopterygii</taxon>
        <taxon>Neopterygii</taxon>
        <taxon>Teleostei</taxon>
        <taxon>Neoteleostei</taxon>
        <taxon>Acanthomorphata</taxon>
        <taxon>Holocentriformes</taxon>
        <taxon>Holocentridae</taxon>
        <taxon>Myripristis</taxon>
    </lineage>
</organism>
<keyword evidence="5" id="KW-0472">Membrane</keyword>
<protein>
    <recommendedName>
        <fullName evidence="12">Ig-like domain-containing protein</fullName>
    </recommendedName>
</protein>
<name>A0A667ZEG8_9TELE</name>
<evidence type="ECO:0000256" key="6">
    <source>
        <dbReference type="ARBA" id="ARBA00023157"/>
    </source>
</evidence>
<proteinExistence type="inferred from homology"/>
<dbReference type="GO" id="GO:1903037">
    <property type="term" value="P:regulation of leukocyte cell-cell adhesion"/>
    <property type="evidence" value="ECO:0007669"/>
    <property type="project" value="UniProtKB-ARBA"/>
</dbReference>
<evidence type="ECO:0000313" key="14">
    <source>
        <dbReference type="Proteomes" id="UP000472263"/>
    </source>
</evidence>
<dbReference type="Ensembl" id="ENSMMDT00005035065.1">
    <property type="protein sequence ID" value="ENSMMDP00005034309.1"/>
    <property type="gene ID" value="ENSMMDG00005016150.1"/>
</dbReference>
<evidence type="ECO:0000256" key="2">
    <source>
        <dbReference type="ARBA" id="ARBA00022692"/>
    </source>
</evidence>
<dbReference type="InterPro" id="IPR050504">
    <property type="entry name" value="IgSF_BTN/MOG"/>
</dbReference>
<accession>A0A667ZEG8</accession>
<reference evidence="13" key="2">
    <citation type="submission" date="2025-08" db="UniProtKB">
        <authorList>
            <consortium name="Ensembl"/>
        </authorList>
    </citation>
    <scope>IDENTIFICATION</scope>
</reference>
<dbReference type="Proteomes" id="UP000472263">
    <property type="component" value="Chromosome 18"/>
</dbReference>
<reference evidence="13" key="1">
    <citation type="submission" date="2019-06" db="EMBL/GenBank/DDBJ databases">
        <authorList>
            <consortium name="Wellcome Sanger Institute Data Sharing"/>
        </authorList>
    </citation>
    <scope>NUCLEOTIDE SEQUENCE [LARGE SCALE GENOMIC DNA]</scope>
</reference>
<evidence type="ECO:0000256" key="8">
    <source>
        <dbReference type="ARBA" id="ARBA00023319"/>
    </source>
</evidence>
<dbReference type="GO" id="GO:0005102">
    <property type="term" value="F:signaling receptor binding"/>
    <property type="evidence" value="ECO:0007669"/>
    <property type="project" value="TreeGrafter"/>
</dbReference>
<keyword evidence="7" id="KW-0325">Glycoprotein</keyword>
<evidence type="ECO:0000256" key="3">
    <source>
        <dbReference type="ARBA" id="ARBA00022729"/>
    </source>
</evidence>
<keyword evidence="2" id="KW-0812">Transmembrane</keyword>
<dbReference type="InterPro" id="IPR007110">
    <property type="entry name" value="Ig-like_dom"/>
</dbReference>
<keyword evidence="14" id="KW-1185">Reference proteome</keyword>
<dbReference type="GO" id="GO:0050863">
    <property type="term" value="P:regulation of T cell activation"/>
    <property type="evidence" value="ECO:0007669"/>
    <property type="project" value="UniProtKB-ARBA"/>
</dbReference>
<dbReference type="GO" id="GO:0009897">
    <property type="term" value="C:external side of plasma membrane"/>
    <property type="evidence" value="ECO:0007669"/>
    <property type="project" value="TreeGrafter"/>
</dbReference>
<dbReference type="SMART" id="SM00406">
    <property type="entry name" value="IGv"/>
    <property type="match status" value="2"/>
</dbReference>
<dbReference type="AlphaFoldDB" id="A0A667ZEG8"/>
<dbReference type="GO" id="GO:0050852">
    <property type="term" value="P:T cell receptor signaling pathway"/>
    <property type="evidence" value="ECO:0007669"/>
    <property type="project" value="TreeGrafter"/>
</dbReference>
<feature type="domain" description="Ig-like" evidence="12">
    <location>
        <begin position="108"/>
        <end position="211"/>
    </location>
</feature>
<feature type="domain" description="Ig-like" evidence="12">
    <location>
        <begin position="23"/>
        <end position="105"/>
    </location>
</feature>
<dbReference type="PANTHER" id="PTHR24100">
    <property type="entry name" value="BUTYROPHILIN"/>
    <property type="match status" value="1"/>
</dbReference>
<evidence type="ECO:0000256" key="11">
    <source>
        <dbReference type="SAM" id="SignalP"/>
    </source>
</evidence>
<feature type="compositionally biased region" description="Basic and acidic residues" evidence="10">
    <location>
        <begin position="409"/>
        <end position="425"/>
    </location>
</feature>
<feature type="signal peptide" evidence="11">
    <location>
        <begin position="1"/>
        <end position="17"/>
    </location>
</feature>
<dbReference type="GO" id="GO:0042110">
    <property type="term" value="P:T cell activation"/>
    <property type="evidence" value="ECO:0007669"/>
    <property type="project" value="UniProtKB-ARBA"/>
</dbReference>
<comment type="subcellular location">
    <subcellularLocation>
        <location evidence="1">Membrane</location>
    </subcellularLocation>
</comment>
<dbReference type="InParanoid" id="A0A667ZEG8"/>
<feature type="region of interest" description="Disordered" evidence="10">
    <location>
        <begin position="394"/>
        <end position="425"/>
    </location>
</feature>
<evidence type="ECO:0000256" key="10">
    <source>
        <dbReference type="SAM" id="MobiDB-lite"/>
    </source>
</evidence>
<evidence type="ECO:0000256" key="7">
    <source>
        <dbReference type="ARBA" id="ARBA00023180"/>
    </source>
</evidence>
<reference evidence="13" key="3">
    <citation type="submission" date="2025-09" db="UniProtKB">
        <authorList>
            <consortium name="Ensembl"/>
        </authorList>
    </citation>
    <scope>IDENTIFICATION</scope>
</reference>
<dbReference type="Pfam" id="PF07686">
    <property type="entry name" value="V-set"/>
    <property type="match status" value="2"/>
</dbReference>
<dbReference type="GeneTree" id="ENSGT01050000244843"/>
<keyword evidence="4" id="KW-1133">Transmembrane helix</keyword>
<dbReference type="SMART" id="SM00409">
    <property type="entry name" value="IG"/>
    <property type="match status" value="3"/>
</dbReference>
<dbReference type="InterPro" id="IPR013783">
    <property type="entry name" value="Ig-like_fold"/>
</dbReference>
<evidence type="ECO:0000256" key="9">
    <source>
        <dbReference type="ARBA" id="ARBA00038221"/>
    </source>
</evidence>
<evidence type="ECO:0000256" key="5">
    <source>
        <dbReference type="ARBA" id="ARBA00023136"/>
    </source>
</evidence>
<dbReference type="InterPro" id="IPR036179">
    <property type="entry name" value="Ig-like_dom_sf"/>
</dbReference>
<dbReference type="InterPro" id="IPR003599">
    <property type="entry name" value="Ig_sub"/>
</dbReference>
<evidence type="ECO:0000256" key="1">
    <source>
        <dbReference type="ARBA" id="ARBA00004370"/>
    </source>
</evidence>
<dbReference type="InterPro" id="IPR053896">
    <property type="entry name" value="BTN3A2-like_Ig-C"/>
</dbReference>
<dbReference type="PANTHER" id="PTHR24100:SF151">
    <property type="entry name" value="ICOS LIGAND"/>
    <property type="match status" value="1"/>
</dbReference>
<dbReference type="PROSITE" id="PS50835">
    <property type="entry name" value="IG_LIKE"/>
    <property type="match status" value="3"/>
</dbReference>
<dbReference type="SUPFAM" id="SSF48726">
    <property type="entry name" value="Immunoglobulin"/>
    <property type="match status" value="4"/>
</dbReference>
<sequence>MFIFILIHSQLIGPTQPIVAMIGHDVILPCHLDPAEDATAMTVEWARPDLEPRFVHVLRDGLELDEKKYHLYMGRTSLLNNQLKHGDVSLKLATVKLSDEGKYKCFIPTLSKETFIDLVVGAASSPVLTINKDTSAVVLDCESKGWHPKPELFWLDAEGKLLSAGAPETVRGPDGLYTVSNSVAVEKSHSNSYTCRVQQHKIQQTRETQIHLEGEQYSKHMTLSQLIGPLQPIVAMIGHDVILPCQLDPAEDATVMTVEWARPDLEPRFVHVLHDGLELDEKKYHLYMGRTSLLNNQLMYGDVSLKLATVKLSDEGKYKCFIPTLSKEMLIDLVVGAASSPVLTINKDTSAVVLDCESKGWHPKPELFWLDGEGNLLPAGAPETVRGPDGLYTVTQQLRRRRSNRRRERKTEAHGREGGEERCQT</sequence>
<evidence type="ECO:0000256" key="4">
    <source>
        <dbReference type="ARBA" id="ARBA00022989"/>
    </source>
</evidence>
<feature type="chain" id="PRO_5025539354" description="Ig-like domain-containing protein" evidence="11">
    <location>
        <begin position="18"/>
        <end position="425"/>
    </location>
</feature>
<dbReference type="FunFam" id="2.60.40.10:FF:000088">
    <property type="entry name" value="Butyrophilin subfamily 1 member A1"/>
    <property type="match status" value="1"/>
</dbReference>
<evidence type="ECO:0000313" key="13">
    <source>
        <dbReference type="Ensembl" id="ENSMMDP00005034309.1"/>
    </source>
</evidence>
<dbReference type="FunFam" id="2.60.40.10:FF:000142">
    <property type="entry name" value="V-set domain-containing T-cell activation inhibitor 1"/>
    <property type="match status" value="2"/>
</dbReference>
<dbReference type="Gene3D" id="2.60.40.10">
    <property type="entry name" value="Immunoglobulins"/>
    <property type="match status" value="4"/>
</dbReference>
<keyword evidence="3 11" id="KW-0732">Signal</keyword>
<dbReference type="Pfam" id="PF22705">
    <property type="entry name" value="C2-set_3"/>
    <property type="match status" value="2"/>
</dbReference>
<feature type="compositionally biased region" description="Basic residues" evidence="10">
    <location>
        <begin position="398"/>
        <end position="408"/>
    </location>
</feature>
<comment type="similarity">
    <text evidence="9">Belongs to the SKINT family.</text>
</comment>
<dbReference type="InterPro" id="IPR013106">
    <property type="entry name" value="Ig_V-set"/>
</dbReference>
<evidence type="ECO:0000259" key="12">
    <source>
        <dbReference type="PROSITE" id="PS50835"/>
    </source>
</evidence>